<evidence type="ECO:0000259" key="14">
    <source>
        <dbReference type="PROSITE" id="PS51050"/>
    </source>
</evidence>
<dbReference type="GO" id="GO:0032259">
    <property type="term" value="P:methylation"/>
    <property type="evidence" value="ECO:0007669"/>
    <property type="project" value="UniProtKB-KW"/>
</dbReference>
<evidence type="ECO:0000256" key="10">
    <source>
        <dbReference type="ARBA" id="ARBA00023242"/>
    </source>
</evidence>
<feature type="domain" description="CW-type" evidence="14">
    <location>
        <begin position="1121"/>
        <end position="1175"/>
    </location>
</feature>
<dbReference type="FunFam" id="2.170.270.10:FF:000035">
    <property type="entry name" value="Histone-lysine N-methyltransferase"/>
    <property type="match status" value="1"/>
</dbReference>
<name>A0AAV2GP00_9ROSI</name>
<keyword evidence="6" id="KW-0949">S-adenosyl-L-methionine</keyword>
<keyword evidence="3" id="KW-0158">Chromosome</keyword>
<dbReference type="Pfam" id="PF00856">
    <property type="entry name" value="SET"/>
    <property type="match status" value="1"/>
</dbReference>
<dbReference type="InterPro" id="IPR006560">
    <property type="entry name" value="AWS_dom"/>
</dbReference>
<evidence type="ECO:0000256" key="3">
    <source>
        <dbReference type="ARBA" id="ARBA00022454"/>
    </source>
</evidence>
<dbReference type="GO" id="GO:0005634">
    <property type="term" value="C:nucleus"/>
    <property type="evidence" value="ECO:0007669"/>
    <property type="project" value="UniProtKB-SubCell"/>
</dbReference>
<feature type="region of interest" description="Disordered" evidence="11">
    <location>
        <begin position="1867"/>
        <end position="1917"/>
    </location>
</feature>
<feature type="region of interest" description="Disordered" evidence="11">
    <location>
        <begin position="716"/>
        <end position="741"/>
    </location>
</feature>
<evidence type="ECO:0000256" key="6">
    <source>
        <dbReference type="ARBA" id="ARBA00022691"/>
    </source>
</evidence>
<evidence type="ECO:0000259" key="15">
    <source>
        <dbReference type="PROSITE" id="PS51215"/>
    </source>
</evidence>
<dbReference type="Gene3D" id="2.170.270.10">
    <property type="entry name" value="SET domain"/>
    <property type="match status" value="1"/>
</dbReference>
<evidence type="ECO:0000313" key="16">
    <source>
        <dbReference type="EMBL" id="CAL1412536.1"/>
    </source>
</evidence>
<dbReference type="PROSITE" id="PS50868">
    <property type="entry name" value="POST_SET"/>
    <property type="match status" value="1"/>
</dbReference>
<dbReference type="Gene3D" id="3.30.40.100">
    <property type="match status" value="1"/>
</dbReference>
<feature type="region of interest" description="Disordered" evidence="11">
    <location>
        <begin position="919"/>
        <end position="1090"/>
    </location>
</feature>
<feature type="domain" description="SET" evidence="12">
    <location>
        <begin position="1284"/>
        <end position="1401"/>
    </location>
</feature>
<feature type="compositionally biased region" description="Basic and acidic residues" evidence="11">
    <location>
        <begin position="1817"/>
        <end position="1829"/>
    </location>
</feature>
<evidence type="ECO:0000256" key="8">
    <source>
        <dbReference type="ARBA" id="ARBA00022771"/>
    </source>
</evidence>
<feature type="domain" description="AWS" evidence="15">
    <location>
        <begin position="1232"/>
        <end position="1282"/>
    </location>
</feature>
<dbReference type="SMART" id="SM00570">
    <property type="entry name" value="AWS"/>
    <property type="match status" value="1"/>
</dbReference>
<accession>A0AAV2GP00</accession>
<dbReference type="GO" id="GO:0005694">
    <property type="term" value="C:chromosome"/>
    <property type="evidence" value="ECO:0007669"/>
    <property type="project" value="UniProtKB-SubCell"/>
</dbReference>
<evidence type="ECO:0000259" key="13">
    <source>
        <dbReference type="PROSITE" id="PS50868"/>
    </source>
</evidence>
<feature type="compositionally biased region" description="Low complexity" evidence="11">
    <location>
        <begin position="1871"/>
        <end position="1889"/>
    </location>
</feature>
<feature type="region of interest" description="Disordered" evidence="11">
    <location>
        <begin position="508"/>
        <end position="528"/>
    </location>
</feature>
<comment type="subcellular location">
    <subcellularLocation>
        <location evidence="2">Chromosome</location>
    </subcellularLocation>
    <subcellularLocation>
        <location evidence="1">Nucleus</location>
    </subcellularLocation>
</comment>
<feature type="compositionally biased region" description="Polar residues" evidence="11">
    <location>
        <begin position="959"/>
        <end position="972"/>
    </location>
</feature>
<dbReference type="Proteomes" id="UP001497516">
    <property type="component" value="Chromosome 9"/>
</dbReference>
<feature type="region of interest" description="Disordered" evidence="11">
    <location>
        <begin position="333"/>
        <end position="363"/>
    </location>
</feature>
<evidence type="ECO:0000256" key="2">
    <source>
        <dbReference type="ARBA" id="ARBA00004286"/>
    </source>
</evidence>
<evidence type="ECO:0000256" key="11">
    <source>
        <dbReference type="SAM" id="MobiDB-lite"/>
    </source>
</evidence>
<evidence type="ECO:0000313" key="17">
    <source>
        <dbReference type="Proteomes" id="UP001497516"/>
    </source>
</evidence>
<keyword evidence="4" id="KW-0489">Methyltransferase</keyword>
<feature type="compositionally biased region" description="Polar residues" evidence="11">
    <location>
        <begin position="508"/>
        <end position="522"/>
    </location>
</feature>
<evidence type="ECO:0008006" key="18">
    <source>
        <dbReference type="Google" id="ProtNLM"/>
    </source>
</evidence>
<dbReference type="InterPro" id="IPR044437">
    <property type="entry name" value="SETD2/Set2_SET"/>
</dbReference>
<evidence type="ECO:0000256" key="5">
    <source>
        <dbReference type="ARBA" id="ARBA00022679"/>
    </source>
</evidence>
<feature type="compositionally biased region" description="Polar residues" evidence="11">
    <location>
        <begin position="1890"/>
        <end position="1900"/>
    </location>
</feature>
<dbReference type="InterPro" id="IPR001214">
    <property type="entry name" value="SET_dom"/>
</dbReference>
<sequence length="2208" mass="241841">MGSCEDAVAVHEPVHQPAFDQQQQSSCSEFVEDLGADDHRLPCLENSDTSPAAPDLNPTAVLDCSLGAAQNDNAGASVTPAHALTTTTSVEDRVAATEVGNDNAVCLGPGNLMENGCQVSEPSLTMIHGGYVEYDYNGDTDGLCCGKVENDGWLNDEHVGMRDEKCGCVEMGVEEEIDSFFATEFDNQQDLLPSLGPEMPAEVHCLSREWSDVENKQIDSDPSTNEVLVVTDEEHVDIVGGCCDTERQNLSSLPSVFENAACMPPTCIQQDIQNDDQSVNSSSLNALAEVVYEKDDALHWLETTTSRRLSSQSCVESSKLILTLDSVQNVCHENDNKPAASSVEEGSEGIKENEHYPLGAGGSVLEGQLSSSLEGRICTSEVPLSTDCPQQIELDNRTISGLTSERIGDGESDASAHTEVDIGTWISPHGDESPPRTPSNSGAKIGSEKNVNQENDKADISLAKIVRKGEEVCGFLHVLPSLACGRTLDYLPTPVSLRDCTLQNGKMNETNVDSSSAESTSENLEERIDTSTAKVEDVLQTFCVEGNNCYLPEGNPEIPTTVSIEKFSSPESCQPCDIAESGYSNRVEVQHPRVMEQKCSTKSVSTDACIEQIENEDKSQGTTKYILKNKCLRTQSASARNSRACRSSRKTRSTKTTKKGNRIAQVLDFKKRKRSCLPKRTRACEWGLLGKVMEYFKVIDELGDDESGNCISLKERVGQASRKQSKSRAGGSSRKSGGGSCTLTTRIRLKVKVGKEVSQTILNNIVPKAEVVNMAVHMDAGTDVLLTESRQHVTSYISKINVDRDEVEQQKSKALPGTESEKFGADFDASVADAYYSKNKLEGTLFNEKSTENVAGDYLQDHAHIGVGLGASRERVCTGLGNSPESEVINLVPEIQVGAQCPQDMPDCGLASSKMIASSGLLPENRKGKKGKSAAAGTNKEVKSVKKKGVRQTKIEKSYNGSVMTSSLTERMSGNSSSNKESSVEQLHSSEETKLNVFRESSDMDFILSPSQTSKDMLPSTKAKGRGNPKKSDVSTKRRSKNSSSGKSRISSSCKQKVNEKGTASDVDATARDPADNGVEGGMGKGTIKEDTGVANVGGVLGSVSVDDSGKPLDTSTMQHLPLDSAWAHCDDCHKWRRIPVELVQMIGENDRRWTCKDNMEKKYADCSIPQEKSNSEINAELGISDGDEDAFDIPVNNKGIENRQIVSKEHEFTRISTNQFLHRRRKTQNIDEVMVCHCRPPVDGMLGCGDECLNRMLNIECVHGTCPCGDLCSNQQFQRQTYANMRWDRCGKKGFGLRMQEDISKGHFLIEYVGEVLDMRAYEARQKEYAAKGHKHFYFMTLDGSEVIDACAKGNLGRFINHSCDPNCRTEKWVVDGEICIGLFALRNIKKDEELTFDYNYVRVFGAAAKKCYCGSAQCRGYIGGDPTNYEVIDQVDSDEEFPEPVMFDHRGKSLTKARSSAQTRITDSVSTERDKLDEDVESLGKSKVSAKVGAYRSKSPDISQARGSLEMTDIKENDPPCPSVETSCQAEHIMSNPSSDIEKVVSMEEPVDRSSGCMQTSEKSIITTPVKLSIDDTVANKSKSVAEEKRVFVKSRFLIKNQYGATKKGKLDGSPQIVNKSQMGPNKFQVQPLKVKKGMEGVPNGRLETVEEKLNELLDVEGGITKRKDAAKGYLKLLLLTAASGAGVNGEGIQSNRDLSMILDAILKTKSRAVLIDIINKNGLQMLHNIMKRYRRDFKKIPIVRKLLKVIEYLAVREILTTEHIYGGPPRLGMESFRESMLSLTEHDDKQVHQIARSFRDKWFPRQRYEFRSTCPDKDERRKEFHRGSNGHRPPSTVHNNPRHDQGARPTEAVDCVGQSKIATASSDSAVVQSEVPSSSVERSVNEGSSAPCSTEVGQRTRKRKSRWDQPAQSKHLFQKTPEEFENVKKEEGSCCQQDEASDAVDVPPGFSSNPVVSSDNSSLAVADLLPEQSTSLLKYPLSDVVDAPPGFSSNPVVASDNSSLTVADLLPEQSTSLLKYPSNEVVGNLQKKFNSCLPVSYGIPWHIVQRFGSPGDQAGSSWVVAPGIPFHPFPPLPPTPYPKEETRDCLTTNHQELVSHQSGGYPIENAIAGTSGYNIVDTVIPCRTGAHAFNHPKGGSYGLGRKYFKQRKWNKRSQWNWRNEGRAHNGNNTRNVAVCSSNIAGGMNQHEHTNSSCSSSTGCNQ</sequence>
<evidence type="ECO:0000256" key="9">
    <source>
        <dbReference type="ARBA" id="ARBA00022833"/>
    </source>
</evidence>
<evidence type="ECO:0000259" key="12">
    <source>
        <dbReference type="PROSITE" id="PS50280"/>
    </source>
</evidence>
<keyword evidence="5" id="KW-0808">Transferase</keyword>
<gene>
    <name evidence="16" type="ORF">LTRI10_LOCUS51822</name>
</gene>
<dbReference type="PROSITE" id="PS51215">
    <property type="entry name" value="AWS"/>
    <property type="match status" value="1"/>
</dbReference>
<dbReference type="PANTHER" id="PTHR22884">
    <property type="entry name" value="SET DOMAIN PROTEINS"/>
    <property type="match status" value="1"/>
</dbReference>
<dbReference type="PROSITE" id="PS51050">
    <property type="entry name" value="ZF_CW"/>
    <property type="match status" value="1"/>
</dbReference>
<feature type="compositionally biased region" description="Basic residues" evidence="11">
    <location>
        <begin position="646"/>
        <end position="660"/>
    </location>
</feature>
<dbReference type="CDD" id="cd19172">
    <property type="entry name" value="SET_SETD2"/>
    <property type="match status" value="1"/>
</dbReference>
<dbReference type="EMBL" id="OZ034822">
    <property type="protein sequence ID" value="CAL1412536.1"/>
    <property type="molecule type" value="Genomic_DNA"/>
</dbReference>
<dbReference type="SMART" id="SM00317">
    <property type="entry name" value="SET"/>
    <property type="match status" value="1"/>
</dbReference>
<keyword evidence="8" id="KW-0863">Zinc-finger</keyword>
<dbReference type="InterPro" id="IPR050777">
    <property type="entry name" value="SET2_Histone-Lys_MeTrsfase"/>
</dbReference>
<keyword evidence="9" id="KW-0862">Zinc</keyword>
<feature type="region of interest" description="Disordered" evidence="11">
    <location>
        <begin position="1817"/>
        <end position="1855"/>
    </location>
</feature>
<keyword evidence="10" id="KW-0539">Nucleus</keyword>
<feature type="region of interest" description="Disordered" evidence="11">
    <location>
        <begin position="424"/>
        <end position="452"/>
    </location>
</feature>
<dbReference type="SMART" id="SM00508">
    <property type="entry name" value="PostSET"/>
    <property type="match status" value="1"/>
</dbReference>
<evidence type="ECO:0000256" key="7">
    <source>
        <dbReference type="ARBA" id="ARBA00022723"/>
    </source>
</evidence>
<dbReference type="Pfam" id="PF07496">
    <property type="entry name" value="zf-CW"/>
    <property type="match status" value="1"/>
</dbReference>
<feature type="compositionally biased region" description="Low complexity" evidence="11">
    <location>
        <begin position="1042"/>
        <end position="1053"/>
    </location>
</feature>
<protein>
    <recommendedName>
        <fullName evidence="18">Histone-lysine N-methyltransferase ASHH2</fullName>
    </recommendedName>
</protein>
<feature type="region of interest" description="Disordered" evidence="11">
    <location>
        <begin position="640"/>
        <end position="660"/>
    </location>
</feature>
<dbReference type="Pfam" id="PF17907">
    <property type="entry name" value="AWS"/>
    <property type="match status" value="1"/>
</dbReference>
<feature type="domain" description="Post-SET" evidence="13">
    <location>
        <begin position="1409"/>
        <end position="1425"/>
    </location>
</feature>
<dbReference type="InterPro" id="IPR046341">
    <property type="entry name" value="SET_dom_sf"/>
</dbReference>
<reference evidence="16 17" key="1">
    <citation type="submission" date="2024-04" db="EMBL/GenBank/DDBJ databases">
        <authorList>
            <person name="Fracassetti M."/>
        </authorList>
    </citation>
    <scope>NUCLEOTIDE SEQUENCE [LARGE SCALE GENOMIC DNA]</scope>
</reference>
<evidence type="ECO:0000256" key="1">
    <source>
        <dbReference type="ARBA" id="ARBA00004123"/>
    </source>
</evidence>
<dbReference type="InterPro" id="IPR003616">
    <property type="entry name" value="Post-SET_dom"/>
</dbReference>
<dbReference type="PROSITE" id="PS50280">
    <property type="entry name" value="SET"/>
    <property type="match status" value="1"/>
</dbReference>
<organism evidence="16 17">
    <name type="scientific">Linum trigynum</name>
    <dbReference type="NCBI Taxonomy" id="586398"/>
    <lineage>
        <taxon>Eukaryota</taxon>
        <taxon>Viridiplantae</taxon>
        <taxon>Streptophyta</taxon>
        <taxon>Embryophyta</taxon>
        <taxon>Tracheophyta</taxon>
        <taxon>Spermatophyta</taxon>
        <taxon>Magnoliopsida</taxon>
        <taxon>eudicotyledons</taxon>
        <taxon>Gunneridae</taxon>
        <taxon>Pentapetalae</taxon>
        <taxon>rosids</taxon>
        <taxon>fabids</taxon>
        <taxon>Malpighiales</taxon>
        <taxon>Linaceae</taxon>
        <taxon>Linum</taxon>
    </lineage>
</organism>
<keyword evidence="7" id="KW-0479">Metal-binding</keyword>
<dbReference type="GO" id="GO:0046975">
    <property type="term" value="F:histone H3K36 methyltransferase activity"/>
    <property type="evidence" value="ECO:0007669"/>
    <property type="project" value="InterPro"/>
</dbReference>
<evidence type="ECO:0000256" key="4">
    <source>
        <dbReference type="ARBA" id="ARBA00022603"/>
    </source>
</evidence>
<dbReference type="GO" id="GO:0008270">
    <property type="term" value="F:zinc ion binding"/>
    <property type="evidence" value="ECO:0007669"/>
    <property type="project" value="UniProtKB-KW"/>
</dbReference>
<dbReference type="InterPro" id="IPR011124">
    <property type="entry name" value="Znf_CW"/>
</dbReference>
<keyword evidence="17" id="KW-1185">Reference proteome</keyword>
<proteinExistence type="predicted"/>
<dbReference type="SUPFAM" id="SSF82199">
    <property type="entry name" value="SET domain"/>
    <property type="match status" value="1"/>
</dbReference>